<dbReference type="EMBL" id="WUTS01000001">
    <property type="protein sequence ID" value="NAW13016.1"/>
    <property type="molecule type" value="Genomic_DNA"/>
</dbReference>
<name>A0A7X4VZB3_9GAMM</name>
<keyword evidence="1" id="KW-0676">Redox-active center</keyword>
<reference evidence="4 5" key="1">
    <citation type="submission" date="2019-12" db="EMBL/GenBank/DDBJ databases">
        <title>Draft genome sequencing of Halomonas icarensis D1-1.</title>
        <authorList>
            <person name="Pandiyan K."/>
            <person name="Kushwaha P."/>
            <person name="Gowdham M."/>
            <person name="Chakdar H."/>
            <person name="Singh A."/>
            <person name="Kumar M."/>
            <person name="Saxena A.K."/>
        </authorList>
    </citation>
    <scope>NUCLEOTIDE SEQUENCE [LARGE SCALE GENOMIC DNA]</scope>
    <source>
        <strain evidence="4 5">D1-1</strain>
    </source>
</reference>
<dbReference type="GO" id="GO:0042597">
    <property type="term" value="C:periplasmic space"/>
    <property type="evidence" value="ECO:0007669"/>
    <property type="project" value="UniProtKB-SubCell"/>
</dbReference>
<feature type="chain" id="PRO_5031599786" description="Thiol:disulfide interchange protein" evidence="1">
    <location>
        <begin position="24"/>
        <end position="258"/>
    </location>
</feature>
<dbReference type="CDD" id="cd03020">
    <property type="entry name" value="DsbA_DsbC_DsbG"/>
    <property type="match status" value="1"/>
</dbReference>
<feature type="region of interest" description="Disordered" evidence="2">
    <location>
        <begin position="238"/>
        <end position="258"/>
    </location>
</feature>
<dbReference type="InterPro" id="IPR033954">
    <property type="entry name" value="DiS-bond_Isoase_DsbC/G"/>
</dbReference>
<dbReference type="PANTHER" id="PTHR35272">
    <property type="entry name" value="THIOL:DISULFIDE INTERCHANGE PROTEIN DSBC-RELATED"/>
    <property type="match status" value="1"/>
</dbReference>
<dbReference type="Pfam" id="PF13098">
    <property type="entry name" value="Thioredoxin_2"/>
    <property type="match status" value="1"/>
</dbReference>
<dbReference type="SUPFAM" id="SSF52833">
    <property type="entry name" value="Thioredoxin-like"/>
    <property type="match status" value="1"/>
</dbReference>
<comment type="caution">
    <text evidence="4">The sequence shown here is derived from an EMBL/GenBank/DDBJ whole genome shotgun (WGS) entry which is preliminary data.</text>
</comment>
<organism evidence="4 5">
    <name type="scientific">Halomonas icarae</name>
    <dbReference type="NCBI Taxonomy" id="2691040"/>
    <lineage>
        <taxon>Bacteria</taxon>
        <taxon>Pseudomonadati</taxon>
        <taxon>Pseudomonadota</taxon>
        <taxon>Gammaproteobacteria</taxon>
        <taxon>Oceanospirillales</taxon>
        <taxon>Halomonadaceae</taxon>
        <taxon>Halomonas</taxon>
    </lineage>
</organism>
<dbReference type="InterPro" id="IPR036249">
    <property type="entry name" value="Thioredoxin-like_sf"/>
</dbReference>
<dbReference type="InterPro" id="IPR012336">
    <property type="entry name" value="Thioredoxin-like_fold"/>
</dbReference>
<keyword evidence="5" id="KW-1185">Reference proteome</keyword>
<evidence type="ECO:0000256" key="1">
    <source>
        <dbReference type="RuleBase" id="RU364038"/>
    </source>
</evidence>
<keyword evidence="1" id="KW-0732">Signal</keyword>
<dbReference type="PANTHER" id="PTHR35272:SF4">
    <property type="entry name" value="THIOL:DISULFIDE INTERCHANGE PROTEIN DSBG"/>
    <property type="match status" value="1"/>
</dbReference>
<protein>
    <recommendedName>
        <fullName evidence="1">Thiol:disulfide interchange protein</fullName>
    </recommendedName>
</protein>
<feature type="domain" description="Thioredoxin-like fold" evidence="3">
    <location>
        <begin position="126"/>
        <end position="252"/>
    </location>
</feature>
<evidence type="ECO:0000313" key="4">
    <source>
        <dbReference type="EMBL" id="NAW13016.1"/>
    </source>
</evidence>
<comment type="similarity">
    <text evidence="1">Belongs to the thioredoxin family. DsbC subfamily.</text>
</comment>
<accession>A0A7X4VZB3</accession>
<feature type="signal peptide" evidence="1">
    <location>
        <begin position="1"/>
        <end position="23"/>
    </location>
</feature>
<dbReference type="Proteomes" id="UP000448235">
    <property type="component" value="Unassembled WGS sequence"/>
</dbReference>
<evidence type="ECO:0000313" key="5">
    <source>
        <dbReference type="Proteomes" id="UP000448235"/>
    </source>
</evidence>
<dbReference type="AlphaFoldDB" id="A0A7X4VZB3"/>
<evidence type="ECO:0000259" key="3">
    <source>
        <dbReference type="Pfam" id="PF13098"/>
    </source>
</evidence>
<keyword evidence="1" id="KW-0574">Periplasm</keyword>
<evidence type="ECO:0000256" key="2">
    <source>
        <dbReference type="SAM" id="MobiDB-lite"/>
    </source>
</evidence>
<dbReference type="SUPFAM" id="SSF54423">
    <property type="entry name" value="DsbC/DsbG N-terminal domain-like"/>
    <property type="match status" value="1"/>
</dbReference>
<comment type="function">
    <text evidence="1">Required for disulfide bond formation in some periplasmic proteins. Acts by transferring its disulfide bond to other proteins and is reduced in the process.</text>
</comment>
<dbReference type="Gene3D" id="3.40.30.10">
    <property type="entry name" value="Glutaredoxin"/>
    <property type="match status" value="1"/>
</dbReference>
<comment type="subcellular location">
    <subcellularLocation>
        <location evidence="1">Periplasm</location>
    </subcellularLocation>
</comment>
<feature type="compositionally biased region" description="Basic and acidic residues" evidence="2">
    <location>
        <begin position="238"/>
        <end position="251"/>
    </location>
</feature>
<sequence>MRHLLRMPALAALTLTFTAPAVANDAPNVDDLPAPVQALTDQGLTIHGQFEAPAGLTGYGASHSRGEVAVYLLPGGEHAIIGTLVDAEGTNLSEPQLDRHVRAAQFAEVWQDLEASHWIADGSPDAERIVYTFTDPNCPYCRQFWHEARPWVEAGQVQLRHIMIGVLASDSPAKAAALLGAEDPAAALHAHSGEGDEIEAGPQSREIEEQVYANNQLFDSLGFMATPTTLYRDGDRVDRVEGVPSPERLEEVMGGPAP</sequence>
<dbReference type="InterPro" id="IPR051470">
    <property type="entry name" value="Thiol:disulfide_interchange"/>
</dbReference>
<gene>
    <name evidence="4" type="primary">dsbG</name>
    <name evidence="4" type="ORF">GRB80_09160</name>
</gene>
<dbReference type="Gene3D" id="3.10.450.70">
    <property type="entry name" value="Disulphide bond isomerase, DsbC/G, N-terminal"/>
    <property type="match status" value="1"/>
</dbReference>
<dbReference type="InterPro" id="IPR009094">
    <property type="entry name" value="DiS-bond_isomerase_DsbC/G_N_sf"/>
</dbReference>
<proteinExistence type="inferred from homology"/>
<dbReference type="RefSeq" id="WP_161423362.1">
    <property type="nucleotide sequence ID" value="NZ_JARWMY010000004.1"/>
</dbReference>
<dbReference type="NCBIfam" id="NF008657">
    <property type="entry name" value="PRK11657.1"/>
    <property type="match status" value="1"/>
</dbReference>